<dbReference type="InterPro" id="IPR003594">
    <property type="entry name" value="HATPase_dom"/>
</dbReference>
<evidence type="ECO:0000256" key="13">
    <source>
        <dbReference type="ARBA" id="ARBA00023136"/>
    </source>
</evidence>
<dbReference type="GO" id="GO:0005886">
    <property type="term" value="C:plasma membrane"/>
    <property type="evidence" value="ECO:0007669"/>
    <property type="project" value="UniProtKB-SubCell"/>
</dbReference>
<keyword evidence="11 14" id="KW-1133">Transmembrane helix</keyword>
<evidence type="ECO:0000256" key="4">
    <source>
        <dbReference type="ARBA" id="ARBA00022475"/>
    </source>
</evidence>
<dbReference type="FunFam" id="3.30.450.20:FF:000018">
    <property type="entry name" value="Sensor histidine kinase DcuS"/>
    <property type="match status" value="1"/>
</dbReference>
<dbReference type="Gene3D" id="3.30.450.20">
    <property type="entry name" value="PAS domain"/>
    <property type="match status" value="2"/>
</dbReference>
<evidence type="ECO:0000256" key="3">
    <source>
        <dbReference type="ARBA" id="ARBA00012438"/>
    </source>
</evidence>
<feature type="domain" description="Histidine kinase" evidence="15">
    <location>
        <begin position="315"/>
        <end position="528"/>
    </location>
</feature>
<dbReference type="FunFam" id="1.10.287.130:FF:000011">
    <property type="entry name" value="Sensor histidine kinase DcuS"/>
    <property type="match status" value="1"/>
</dbReference>
<evidence type="ECO:0000313" key="17">
    <source>
        <dbReference type="Proteomes" id="UP000027936"/>
    </source>
</evidence>
<dbReference type="PATRIC" id="fig|1348973.3.peg.1377"/>
<dbReference type="EC" id="2.7.13.3" evidence="3"/>
<dbReference type="SMART" id="SM00387">
    <property type="entry name" value="HATPase_c"/>
    <property type="match status" value="1"/>
</dbReference>
<dbReference type="InterPro" id="IPR029151">
    <property type="entry name" value="Sensor-like_sf"/>
</dbReference>
<keyword evidence="10" id="KW-0067">ATP-binding</keyword>
<keyword evidence="7 14" id="KW-0812">Transmembrane</keyword>
<evidence type="ECO:0000256" key="2">
    <source>
        <dbReference type="ARBA" id="ARBA00004651"/>
    </source>
</evidence>
<comment type="catalytic activity">
    <reaction evidence="1">
        <text>ATP + protein L-histidine = ADP + protein N-phospho-L-histidine.</text>
        <dbReference type="EC" id="2.7.13.3"/>
    </reaction>
</comment>
<dbReference type="InterPro" id="IPR004358">
    <property type="entry name" value="Sig_transdc_His_kin-like_C"/>
</dbReference>
<evidence type="ECO:0000256" key="1">
    <source>
        <dbReference type="ARBA" id="ARBA00000085"/>
    </source>
</evidence>
<dbReference type="PANTHER" id="PTHR43547">
    <property type="entry name" value="TWO-COMPONENT HISTIDINE KINASE"/>
    <property type="match status" value="1"/>
</dbReference>
<keyword evidence="12" id="KW-0902">Two-component regulatory system</keyword>
<dbReference type="SUPFAM" id="SSF55785">
    <property type="entry name" value="PYP-like sensor domain (PAS domain)"/>
    <property type="match status" value="1"/>
</dbReference>
<feature type="transmembrane region" description="Helical" evidence="14">
    <location>
        <begin position="174"/>
        <end position="193"/>
    </location>
</feature>
<evidence type="ECO:0000256" key="6">
    <source>
        <dbReference type="ARBA" id="ARBA00022679"/>
    </source>
</evidence>
<evidence type="ECO:0000256" key="7">
    <source>
        <dbReference type="ARBA" id="ARBA00022692"/>
    </source>
</evidence>
<dbReference type="Gene3D" id="3.30.565.10">
    <property type="entry name" value="Histidine kinase-like ATPase, C-terminal domain"/>
    <property type="match status" value="1"/>
</dbReference>
<dbReference type="NCBIfam" id="NF008298">
    <property type="entry name" value="PRK11086.1"/>
    <property type="match status" value="1"/>
</dbReference>
<dbReference type="OrthoDB" id="9792686at2"/>
<dbReference type="InterPro" id="IPR035965">
    <property type="entry name" value="PAS-like_dom_sf"/>
</dbReference>
<dbReference type="GO" id="GO:0005524">
    <property type="term" value="F:ATP binding"/>
    <property type="evidence" value="ECO:0007669"/>
    <property type="project" value="UniProtKB-KW"/>
</dbReference>
<evidence type="ECO:0000256" key="12">
    <source>
        <dbReference type="ARBA" id="ARBA00023012"/>
    </source>
</evidence>
<dbReference type="Gene3D" id="1.10.287.130">
    <property type="match status" value="1"/>
</dbReference>
<dbReference type="InterPro" id="IPR013767">
    <property type="entry name" value="PAS_fold"/>
</dbReference>
<sequence>MFLRKLKLSTMITALVCLVVLVSLLITDILFNSTIKDTIEENLEERAIILSNIVARSDEVINGLKNEEHVDDIQEYANEILEATNVLYVVVMDMNGIRLSHPIPERIGGLYSTEDHKAVLHGKQYVSVSKGTMGNSLKAFTPIYDENKVQIGAVAVGISLQRIDEAVNQGRKNILIATNIGLLVGIVCAYFVARFIKQILFGLEPLAIAKILEERNTMLQSVREGVIAVDQDSKITLVNKSAKRMFKKAGLSEIPIGLSIQDYMPSFNVENVLKTGKSELDEEYSINGVSILLNKVPLIVNKEVVGAIATFRDKTEINQLAEQLTGVKAYAEALRAQSHEFMNKLHVILGMVRMGMYEQLTTFINTLVDHRNHEVGNVTKNIKDPALAGFIMGKLSYAREKKVDLSIEIETVLPEPKSLSATHEIITILGNLIDNAIEAMEDSPTKEMEVLLNYFHNSLKIIVSDTGPGISKDVTRDVFEKGFSTKGQNRGYGLYLIRQSVDRLGGEINVHSRLNNGTEFVVVVPFEKKKGDDAHDQSSNS</sequence>
<protein>
    <recommendedName>
        <fullName evidence="3">histidine kinase</fullName>
        <ecNumber evidence="3">2.7.13.3</ecNumber>
    </recommendedName>
</protein>
<dbReference type="InterPro" id="IPR033463">
    <property type="entry name" value="sCache_3"/>
</dbReference>
<dbReference type="InterPro" id="IPR016120">
    <property type="entry name" value="Sig_transdc_His_kin_SpoOB"/>
</dbReference>
<evidence type="ECO:0000313" key="16">
    <source>
        <dbReference type="EMBL" id="KEF39025.1"/>
    </source>
</evidence>
<evidence type="ECO:0000259" key="15">
    <source>
        <dbReference type="PROSITE" id="PS50109"/>
    </source>
</evidence>
<accession>A0A072P0J5</accession>
<evidence type="ECO:0000256" key="14">
    <source>
        <dbReference type="SAM" id="Phobius"/>
    </source>
</evidence>
<proteinExistence type="predicted"/>
<comment type="caution">
    <text evidence="16">The sequence shown here is derived from an EMBL/GenBank/DDBJ whole genome shotgun (WGS) entry which is preliminary data.</text>
</comment>
<dbReference type="InterPro" id="IPR039506">
    <property type="entry name" value="SPOB_a"/>
</dbReference>
<dbReference type="Pfam" id="PF00989">
    <property type="entry name" value="PAS"/>
    <property type="match status" value="1"/>
</dbReference>
<organism evidence="16 17">
    <name type="scientific">Schinkia azotoformans MEV2011</name>
    <dbReference type="NCBI Taxonomy" id="1348973"/>
    <lineage>
        <taxon>Bacteria</taxon>
        <taxon>Bacillati</taxon>
        <taxon>Bacillota</taxon>
        <taxon>Bacilli</taxon>
        <taxon>Bacillales</taxon>
        <taxon>Bacillaceae</taxon>
        <taxon>Calidifontibacillus/Schinkia group</taxon>
        <taxon>Schinkia</taxon>
    </lineage>
</organism>
<dbReference type="CDD" id="cd16915">
    <property type="entry name" value="HATPase_DpiB-CitA-like"/>
    <property type="match status" value="1"/>
</dbReference>
<dbReference type="EMBL" id="JJRY01000004">
    <property type="protein sequence ID" value="KEF39025.1"/>
    <property type="molecule type" value="Genomic_DNA"/>
</dbReference>
<keyword evidence="9 16" id="KW-0418">Kinase</keyword>
<dbReference type="RefSeq" id="WP_035194450.1">
    <property type="nucleotide sequence ID" value="NZ_JJRY01000004.1"/>
</dbReference>
<dbReference type="SUPFAM" id="SSF55890">
    <property type="entry name" value="Sporulation response regulatory protein Spo0B"/>
    <property type="match status" value="1"/>
</dbReference>
<dbReference type="GO" id="GO:0000155">
    <property type="term" value="F:phosphorelay sensor kinase activity"/>
    <property type="evidence" value="ECO:0007669"/>
    <property type="project" value="InterPro"/>
</dbReference>
<evidence type="ECO:0000256" key="8">
    <source>
        <dbReference type="ARBA" id="ARBA00022741"/>
    </source>
</evidence>
<comment type="subcellular location">
    <subcellularLocation>
        <location evidence="2">Cell membrane</location>
        <topology evidence="2">Multi-pass membrane protein</topology>
    </subcellularLocation>
</comment>
<dbReference type="CDD" id="cd18773">
    <property type="entry name" value="PDC1_HK_sensor"/>
    <property type="match status" value="1"/>
</dbReference>
<keyword evidence="13 14" id="KW-0472">Membrane</keyword>
<reference evidence="16 17" key="1">
    <citation type="submission" date="2014-04" db="EMBL/GenBank/DDBJ databases">
        <title>Draft genome sequence of Bacillus azotoformans MEV2011, a (co-) denitrifying strain unable to grow in the presence of oxygen.</title>
        <authorList>
            <person name="Nielsen M."/>
            <person name="Schreiber L."/>
            <person name="Finster K."/>
            <person name="Schramm A."/>
        </authorList>
    </citation>
    <scope>NUCLEOTIDE SEQUENCE [LARGE SCALE GENOMIC DNA]</scope>
    <source>
        <strain evidence="16 17">MEV2011</strain>
    </source>
</reference>
<evidence type="ECO:0000256" key="11">
    <source>
        <dbReference type="ARBA" id="ARBA00022989"/>
    </source>
</evidence>
<keyword evidence="5" id="KW-0597">Phosphoprotein</keyword>
<dbReference type="PROSITE" id="PS50109">
    <property type="entry name" value="HIS_KIN"/>
    <property type="match status" value="1"/>
</dbReference>
<dbReference type="InterPro" id="IPR036890">
    <property type="entry name" value="HATPase_C_sf"/>
</dbReference>
<dbReference type="Proteomes" id="UP000027936">
    <property type="component" value="Unassembled WGS sequence"/>
</dbReference>
<evidence type="ECO:0000256" key="9">
    <source>
        <dbReference type="ARBA" id="ARBA00022777"/>
    </source>
</evidence>
<dbReference type="InterPro" id="IPR005467">
    <property type="entry name" value="His_kinase_dom"/>
</dbReference>
<evidence type="ECO:0000256" key="10">
    <source>
        <dbReference type="ARBA" id="ARBA00022840"/>
    </source>
</evidence>
<dbReference type="AlphaFoldDB" id="A0A072P0J5"/>
<dbReference type="PRINTS" id="PR00344">
    <property type="entry name" value="BCTRLSENSOR"/>
</dbReference>
<dbReference type="PANTHER" id="PTHR43547:SF10">
    <property type="entry name" value="SENSOR HISTIDINE KINASE DCUS"/>
    <property type="match status" value="1"/>
</dbReference>
<keyword evidence="6 16" id="KW-0808">Transferase</keyword>
<dbReference type="Pfam" id="PF02518">
    <property type="entry name" value="HATPase_c"/>
    <property type="match status" value="1"/>
</dbReference>
<gene>
    <name evidence="16" type="ORF">M670_01411</name>
</gene>
<evidence type="ECO:0000256" key="5">
    <source>
        <dbReference type="ARBA" id="ARBA00022553"/>
    </source>
</evidence>
<dbReference type="SMART" id="SM00091">
    <property type="entry name" value="PAS"/>
    <property type="match status" value="1"/>
</dbReference>
<dbReference type="SUPFAM" id="SSF103190">
    <property type="entry name" value="Sensory domain-like"/>
    <property type="match status" value="1"/>
</dbReference>
<dbReference type="InterPro" id="IPR000014">
    <property type="entry name" value="PAS"/>
</dbReference>
<dbReference type="GO" id="GO:0006355">
    <property type="term" value="P:regulation of DNA-templated transcription"/>
    <property type="evidence" value="ECO:0007669"/>
    <property type="project" value="InterPro"/>
</dbReference>
<dbReference type="SUPFAM" id="SSF55874">
    <property type="entry name" value="ATPase domain of HSP90 chaperone/DNA topoisomerase II/histidine kinase"/>
    <property type="match status" value="1"/>
</dbReference>
<keyword evidence="8" id="KW-0547">Nucleotide-binding</keyword>
<name>A0A072P0J5_SCHAZ</name>
<dbReference type="Pfam" id="PF14689">
    <property type="entry name" value="SPOB_a"/>
    <property type="match status" value="1"/>
</dbReference>
<dbReference type="Pfam" id="PF17203">
    <property type="entry name" value="sCache_3_2"/>
    <property type="match status" value="1"/>
</dbReference>
<keyword evidence="4" id="KW-1003">Cell membrane</keyword>